<gene>
    <name evidence="3" type="ORF">CCHR01_11806</name>
</gene>
<evidence type="ECO:0000313" key="4">
    <source>
        <dbReference type="Proteomes" id="UP001243330"/>
    </source>
</evidence>
<evidence type="ECO:0000256" key="1">
    <source>
        <dbReference type="SAM" id="MobiDB-lite"/>
    </source>
</evidence>
<evidence type="ECO:0000313" key="3">
    <source>
        <dbReference type="EMBL" id="KAK1845574.1"/>
    </source>
</evidence>
<organism evidence="3 4">
    <name type="scientific">Colletotrichum chrysophilum</name>
    <dbReference type="NCBI Taxonomy" id="1836956"/>
    <lineage>
        <taxon>Eukaryota</taxon>
        <taxon>Fungi</taxon>
        <taxon>Dikarya</taxon>
        <taxon>Ascomycota</taxon>
        <taxon>Pezizomycotina</taxon>
        <taxon>Sordariomycetes</taxon>
        <taxon>Hypocreomycetidae</taxon>
        <taxon>Glomerellales</taxon>
        <taxon>Glomerellaceae</taxon>
        <taxon>Colletotrichum</taxon>
        <taxon>Colletotrichum gloeosporioides species complex</taxon>
    </lineage>
</organism>
<keyword evidence="2" id="KW-0472">Membrane</keyword>
<comment type="caution">
    <text evidence="3">The sequence shown here is derived from an EMBL/GenBank/DDBJ whole genome shotgun (WGS) entry which is preliminary data.</text>
</comment>
<evidence type="ECO:0000256" key="2">
    <source>
        <dbReference type="SAM" id="Phobius"/>
    </source>
</evidence>
<feature type="transmembrane region" description="Helical" evidence="2">
    <location>
        <begin position="97"/>
        <end position="114"/>
    </location>
</feature>
<dbReference type="Proteomes" id="UP001243330">
    <property type="component" value="Unassembled WGS sequence"/>
</dbReference>
<keyword evidence="4" id="KW-1185">Reference proteome</keyword>
<keyword evidence="2" id="KW-0812">Transmembrane</keyword>
<feature type="region of interest" description="Disordered" evidence="1">
    <location>
        <begin position="267"/>
        <end position="300"/>
    </location>
</feature>
<dbReference type="AlphaFoldDB" id="A0AAD9AD45"/>
<proteinExistence type="predicted"/>
<feature type="transmembrane region" description="Helical" evidence="2">
    <location>
        <begin position="53"/>
        <end position="77"/>
    </location>
</feature>
<protein>
    <submittedName>
        <fullName evidence="3">Uncharacterized protein</fullName>
    </submittedName>
</protein>
<accession>A0AAD9AD45</accession>
<reference evidence="3" key="1">
    <citation type="submission" date="2023-01" db="EMBL/GenBank/DDBJ databases">
        <title>Colletotrichum chrysophilum M932 genome sequence.</title>
        <authorList>
            <person name="Baroncelli R."/>
        </authorList>
    </citation>
    <scope>NUCLEOTIDE SEQUENCE</scope>
    <source>
        <strain evidence="3">M932</strain>
    </source>
</reference>
<name>A0AAD9AD45_9PEZI</name>
<sequence length="300" mass="33440">MASPLKKDDRARFHLGKADIKGGIGKDSMLLDYISLDIISCIAAAQGRSEYTVILGLLLATFSNSVYVVVGRIFAFVEMPSPGGGVYFVVTIQKRNFFAAFAIMIVYIVSLWILRPRGAVRTCRCLNTLMDLALLVHQSPVLQCPEFWLQDPSHMEDHLRAQVTLADRVYRYGVYKGYNEDQYVGIAPHSIPSAWKQAAANAGAGVTFPGLYYSIELARDMLRYGVYDDATLTYAWDILDNGPRTQPGCVRVRSNEYRSWRKGFRRPGRARGNIRSHEDEASTTSSYSSPVPDPGSGSYQ</sequence>
<dbReference type="EMBL" id="JAQOWY010000267">
    <property type="protein sequence ID" value="KAK1845574.1"/>
    <property type="molecule type" value="Genomic_DNA"/>
</dbReference>
<keyword evidence="2" id="KW-1133">Transmembrane helix</keyword>